<feature type="compositionally biased region" description="Low complexity" evidence="1">
    <location>
        <begin position="72"/>
        <end position="82"/>
    </location>
</feature>
<reference evidence="2" key="1">
    <citation type="submission" date="2020-11" db="EMBL/GenBank/DDBJ databases">
        <authorList>
            <person name="Tran Van P."/>
        </authorList>
    </citation>
    <scope>NUCLEOTIDE SEQUENCE</scope>
</reference>
<accession>A0A7R9GIF0</accession>
<feature type="compositionally biased region" description="Low complexity" evidence="1">
    <location>
        <begin position="115"/>
        <end position="133"/>
    </location>
</feature>
<feature type="compositionally biased region" description="Polar residues" evidence="1">
    <location>
        <begin position="9"/>
        <end position="24"/>
    </location>
</feature>
<organism evidence="2">
    <name type="scientific">Notodromas monacha</name>
    <dbReference type="NCBI Taxonomy" id="399045"/>
    <lineage>
        <taxon>Eukaryota</taxon>
        <taxon>Metazoa</taxon>
        <taxon>Ecdysozoa</taxon>
        <taxon>Arthropoda</taxon>
        <taxon>Crustacea</taxon>
        <taxon>Oligostraca</taxon>
        <taxon>Ostracoda</taxon>
        <taxon>Podocopa</taxon>
        <taxon>Podocopida</taxon>
        <taxon>Cypridocopina</taxon>
        <taxon>Cypridoidea</taxon>
        <taxon>Cyprididae</taxon>
        <taxon>Notodromas</taxon>
    </lineage>
</organism>
<dbReference type="AlphaFoldDB" id="A0A7R9GIF0"/>
<evidence type="ECO:0000313" key="3">
    <source>
        <dbReference type="Proteomes" id="UP000678499"/>
    </source>
</evidence>
<feature type="region of interest" description="Disordered" evidence="1">
    <location>
        <begin position="1"/>
        <end position="172"/>
    </location>
</feature>
<dbReference type="Proteomes" id="UP000678499">
    <property type="component" value="Unassembled WGS sequence"/>
</dbReference>
<protein>
    <submittedName>
        <fullName evidence="2">Uncharacterized protein</fullName>
    </submittedName>
</protein>
<gene>
    <name evidence="2" type="ORF">NMOB1V02_LOCUS9186</name>
</gene>
<keyword evidence="3" id="KW-1185">Reference proteome</keyword>
<dbReference type="EMBL" id="CAJPEX010002949">
    <property type="protein sequence ID" value="CAG0921694.1"/>
    <property type="molecule type" value="Genomic_DNA"/>
</dbReference>
<proteinExistence type="predicted"/>
<evidence type="ECO:0000313" key="2">
    <source>
        <dbReference type="EMBL" id="CAD7281542.1"/>
    </source>
</evidence>
<name>A0A7R9GIF0_9CRUS</name>
<evidence type="ECO:0000256" key="1">
    <source>
        <dbReference type="SAM" id="MobiDB-lite"/>
    </source>
</evidence>
<sequence>MTILRRSTVYRSTASLHSDGRSCNSSSGGSAGPSPSPSRFNHQHHFYSPSSGPVGGGAKRPPPRTSVPTNGSPAPRRPSAPSGLSNSVYGTLTGAAPSPAHRGAPHSGGLLTPASKKWSSSSDFHSPFGSVSSASHHSAMPNRKTPSGSMMSLARPKRVSAHASPTSPLGVKSAAQRYNSRISLQRSVWDLKRASFYTKM</sequence>
<dbReference type="EMBL" id="OA884986">
    <property type="protein sequence ID" value="CAD7281542.1"/>
    <property type="molecule type" value="Genomic_DNA"/>
</dbReference>